<reference evidence="2" key="1">
    <citation type="submission" date="2020-08" db="EMBL/GenBank/DDBJ databases">
        <title>Distribution of Beta-Lactamase Producing Gram-Negative Bacterial Isolates in Isabela River of Santo Domingo, Dominican Republic.</title>
        <authorList>
            <person name="Calderon V."/>
            <person name="Del Rosario C."/>
            <person name="Duarte A."/>
            <person name="Bonnelly R."/>
            <person name="Barauna R."/>
            <person name="Ramos R.T."/>
            <person name="Perdomo O.P."/>
            <person name="Rodriguez De Francisco L.E."/>
            <person name="Franco De Los Santos E.F."/>
        </authorList>
    </citation>
    <scope>NUCLEOTIDE SEQUENCE</scope>
    <source>
        <strain evidence="2">INTEC_BI4_1.1</strain>
    </source>
</reference>
<evidence type="ECO:0000256" key="1">
    <source>
        <dbReference type="SAM" id="SignalP"/>
    </source>
</evidence>
<feature type="chain" id="PRO_5043318776" description="Lipoprotein" evidence="1">
    <location>
        <begin position="18"/>
        <end position="128"/>
    </location>
</feature>
<feature type="signal peptide" evidence="1">
    <location>
        <begin position="1"/>
        <end position="17"/>
    </location>
</feature>
<name>A0AAW3XKJ1_9ENTR</name>
<protein>
    <recommendedName>
        <fullName evidence="4">Lipoprotein</fullName>
    </recommendedName>
</protein>
<keyword evidence="1" id="KW-0732">Signal</keyword>
<accession>A0AAW3XKJ1</accession>
<organism evidence="2 3">
    <name type="scientific">Enterobacter kobei</name>
    <dbReference type="NCBI Taxonomy" id="208224"/>
    <lineage>
        <taxon>Bacteria</taxon>
        <taxon>Pseudomonadati</taxon>
        <taxon>Pseudomonadota</taxon>
        <taxon>Gammaproteobacteria</taxon>
        <taxon>Enterobacterales</taxon>
        <taxon>Enterobacteriaceae</taxon>
        <taxon>Enterobacter</taxon>
        <taxon>Enterobacter cloacae complex</taxon>
    </lineage>
</organism>
<comment type="caution">
    <text evidence="2">The sequence shown here is derived from an EMBL/GenBank/DDBJ whole genome shotgun (WGS) entry which is preliminary data.</text>
</comment>
<dbReference type="Proteomes" id="UP000613022">
    <property type="component" value="Unassembled WGS sequence"/>
</dbReference>
<gene>
    <name evidence="2" type="ORF">H9R40_14815</name>
</gene>
<dbReference type="RefSeq" id="WP_187173855.1">
    <property type="nucleotide sequence ID" value="NZ_AP022498.1"/>
</dbReference>
<evidence type="ECO:0008006" key="4">
    <source>
        <dbReference type="Google" id="ProtNLM"/>
    </source>
</evidence>
<sequence length="128" mass="13547">MRLIVAAVLALPMVANASCWTVKDLKGSSYSEREGYSRIDDAFSGTFTIVIDGDNATVLYDGLDGGGMVYRAMSKNVVVGLTTEPGKHAMETWVVQPDGVVLMSKTLSGFGGMDSTKAMVGRVSGQCK</sequence>
<proteinExistence type="predicted"/>
<evidence type="ECO:0000313" key="3">
    <source>
        <dbReference type="Proteomes" id="UP000613022"/>
    </source>
</evidence>
<evidence type="ECO:0000313" key="2">
    <source>
        <dbReference type="EMBL" id="MBC6324486.1"/>
    </source>
</evidence>
<dbReference type="EMBL" id="JACSEP010000035">
    <property type="protein sequence ID" value="MBC6324486.1"/>
    <property type="molecule type" value="Genomic_DNA"/>
</dbReference>
<dbReference type="AlphaFoldDB" id="A0AAW3XKJ1"/>